<organism evidence="2 3">
    <name type="scientific">Lactobacillus delbrueckii</name>
    <dbReference type="NCBI Taxonomy" id="1584"/>
    <lineage>
        <taxon>Bacteria</taxon>
        <taxon>Bacillati</taxon>
        <taxon>Bacillota</taxon>
        <taxon>Bacilli</taxon>
        <taxon>Lactobacillales</taxon>
        <taxon>Lactobacillaceae</taxon>
        <taxon>Lactobacillus</taxon>
    </lineage>
</organism>
<keyword evidence="1" id="KW-1133">Transmembrane helix</keyword>
<keyword evidence="1" id="KW-0812">Transmembrane</keyword>
<proteinExistence type="predicted"/>
<feature type="transmembrane region" description="Helical" evidence="1">
    <location>
        <begin position="47"/>
        <end position="72"/>
    </location>
</feature>
<feature type="transmembrane region" description="Helical" evidence="1">
    <location>
        <begin position="248"/>
        <end position="269"/>
    </location>
</feature>
<feature type="transmembrane region" description="Helical" evidence="1">
    <location>
        <begin position="467"/>
        <end position="486"/>
    </location>
</feature>
<sequence>MLLPRLKSKVSARYILMKEKTKILLYWFILLQPFLDLDFFYRGKLATILPFTIPTIIRIAGVIVLVGLLVWGQKQLPPAWLWAYLALLTLYGIFHLWHMQNFKSLSPNDYGYSNFGEIFYLFRMLLPLALIWVTKKLEISQDFLLKAFAWVSGLFTGTIVLSNLFVVSLKSYETGVISGNIFTWFMGPLYGYSHSASKGFFYFTNTLSAILLMLAPVVFYLLLERFSWQTGLLALSQTLAMLEVGTKVALYGLAGTLAVSLIAWLVHLFCLKNVKFSKGGLVTLLALAGITGVCWQVSPAVQRYKYEIYWANSHDSKIDQENALLKAGLAKYKNDPDKLKEFEKDFLAKYYQKYALNKRFITKSYPYKYDPQFWIDLLKEPASVRLANRKVEEAMLKQVVKYDNDPLDKWLGIGYMRQTNIFNLERDFTAQYYSLGLVGAFLYLAFYPAIILYGAFEWLKEKACRTFYLTSLLIASALLLGASYMSGNVLDFPTSNLLLAFLDGGLLAYIKEEKGRSRGLRIVRFEKK</sequence>
<dbReference type="EMBL" id="BNHY01000040">
    <property type="protein sequence ID" value="GHN34367.1"/>
    <property type="molecule type" value="Genomic_DNA"/>
</dbReference>
<evidence type="ECO:0000313" key="2">
    <source>
        <dbReference type="EMBL" id="GHN34367.1"/>
    </source>
</evidence>
<feature type="transmembrane region" description="Helical" evidence="1">
    <location>
        <begin position="118"/>
        <end position="135"/>
    </location>
</feature>
<evidence type="ECO:0008006" key="4">
    <source>
        <dbReference type="Google" id="ProtNLM"/>
    </source>
</evidence>
<evidence type="ECO:0000313" key="3">
    <source>
        <dbReference type="Proteomes" id="UP001054884"/>
    </source>
</evidence>
<feature type="transmembrane region" description="Helical" evidence="1">
    <location>
        <begin position="432"/>
        <end position="455"/>
    </location>
</feature>
<feature type="transmembrane region" description="Helical" evidence="1">
    <location>
        <begin position="200"/>
        <end position="223"/>
    </location>
</feature>
<dbReference type="AlphaFoldDB" id="A0ABD0AH24"/>
<dbReference type="InterPro" id="IPR049504">
    <property type="entry name" value="O-antigen_lig"/>
</dbReference>
<feature type="transmembrane region" description="Helical" evidence="1">
    <location>
        <begin position="281"/>
        <end position="298"/>
    </location>
</feature>
<accession>A0ABD0AH24</accession>
<gene>
    <name evidence="2" type="ORF">ME791_15190</name>
</gene>
<keyword evidence="1" id="KW-0472">Membrane</keyword>
<feature type="transmembrane region" description="Helical" evidence="1">
    <location>
        <begin position="23"/>
        <end position="41"/>
    </location>
</feature>
<feature type="transmembrane region" description="Helical" evidence="1">
    <location>
        <begin position="175"/>
        <end position="193"/>
    </location>
</feature>
<feature type="transmembrane region" description="Helical" evidence="1">
    <location>
        <begin position="147"/>
        <end position="169"/>
    </location>
</feature>
<comment type="caution">
    <text evidence="2">The sequence shown here is derived from an EMBL/GenBank/DDBJ whole genome shotgun (WGS) entry which is preliminary data.</text>
</comment>
<protein>
    <recommendedName>
        <fullName evidence="4">O-antigen ligase family protein</fullName>
    </recommendedName>
</protein>
<evidence type="ECO:0000256" key="1">
    <source>
        <dbReference type="SAM" id="Phobius"/>
    </source>
</evidence>
<name>A0ABD0AH24_9LACO</name>
<dbReference type="Pfam" id="PF13425">
    <property type="entry name" value="O-antigen_lig"/>
    <property type="match status" value="1"/>
</dbReference>
<feature type="transmembrane region" description="Helical" evidence="1">
    <location>
        <begin position="79"/>
        <end position="98"/>
    </location>
</feature>
<dbReference type="Proteomes" id="UP001054884">
    <property type="component" value="Unassembled WGS sequence"/>
</dbReference>
<reference evidence="2 3" key="1">
    <citation type="journal article" date="2022" name="J. Dairy Sci.">
        <title>Genetic diversity of Lactobacillus delbrueckii isolated from raw milk in Hokkaido, Japan.</title>
        <authorList>
            <person name="Tsuchihashi H."/>
            <person name="Ichikawa A."/>
            <person name="Takeda M."/>
            <person name="Koizumi A."/>
            <person name="Mizoguchi C."/>
            <person name="Ishida T."/>
            <person name="Kimura K."/>
        </authorList>
    </citation>
    <scope>NUCLEOTIDE SEQUENCE [LARGE SCALE GENOMIC DNA]</scope>
    <source>
        <strain evidence="2 3">ME-791</strain>
    </source>
</reference>